<dbReference type="SMART" id="SM00345">
    <property type="entry name" value="HTH_GNTR"/>
    <property type="match status" value="1"/>
</dbReference>
<organism evidence="5 6">
    <name type="scientific">Crossiella cryophila</name>
    <dbReference type="NCBI Taxonomy" id="43355"/>
    <lineage>
        <taxon>Bacteria</taxon>
        <taxon>Bacillati</taxon>
        <taxon>Actinomycetota</taxon>
        <taxon>Actinomycetes</taxon>
        <taxon>Pseudonocardiales</taxon>
        <taxon>Pseudonocardiaceae</taxon>
        <taxon>Crossiella</taxon>
    </lineage>
</organism>
<dbReference type="PANTHER" id="PTHR43537:SF24">
    <property type="entry name" value="GLUCONATE OPERON TRANSCRIPTIONAL REPRESSOR"/>
    <property type="match status" value="1"/>
</dbReference>
<dbReference type="PRINTS" id="PR00035">
    <property type="entry name" value="HTHGNTR"/>
</dbReference>
<name>A0A7W7CKS0_9PSEU</name>
<dbReference type="InterPro" id="IPR000524">
    <property type="entry name" value="Tscrpt_reg_HTH_GntR"/>
</dbReference>
<dbReference type="Gene3D" id="1.10.10.10">
    <property type="entry name" value="Winged helix-like DNA-binding domain superfamily/Winged helix DNA-binding domain"/>
    <property type="match status" value="1"/>
</dbReference>
<dbReference type="Proteomes" id="UP000533598">
    <property type="component" value="Unassembled WGS sequence"/>
</dbReference>
<protein>
    <submittedName>
        <fullName evidence="5">DNA-binding GntR family transcriptional regulator</fullName>
    </submittedName>
</protein>
<dbReference type="GO" id="GO:0003677">
    <property type="term" value="F:DNA binding"/>
    <property type="evidence" value="ECO:0007669"/>
    <property type="project" value="UniProtKB-KW"/>
</dbReference>
<dbReference type="Pfam" id="PF00392">
    <property type="entry name" value="GntR"/>
    <property type="match status" value="1"/>
</dbReference>
<keyword evidence="2 5" id="KW-0238">DNA-binding</keyword>
<evidence type="ECO:0000256" key="2">
    <source>
        <dbReference type="ARBA" id="ARBA00023125"/>
    </source>
</evidence>
<dbReference type="InterPro" id="IPR036390">
    <property type="entry name" value="WH_DNA-bd_sf"/>
</dbReference>
<dbReference type="PANTHER" id="PTHR43537">
    <property type="entry name" value="TRANSCRIPTIONAL REGULATOR, GNTR FAMILY"/>
    <property type="match status" value="1"/>
</dbReference>
<dbReference type="RefSeq" id="WP_185008272.1">
    <property type="nucleotide sequence ID" value="NZ_BAAAUI010000014.1"/>
</dbReference>
<evidence type="ECO:0000259" key="4">
    <source>
        <dbReference type="PROSITE" id="PS50949"/>
    </source>
</evidence>
<dbReference type="GO" id="GO:0003700">
    <property type="term" value="F:DNA-binding transcription factor activity"/>
    <property type="evidence" value="ECO:0007669"/>
    <property type="project" value="InterPro"/>
</dbReference>
<dbReference type="EMBL" id="JACHMH010000001">
    <property type="protein sequence ID" value="MBB4681588.1"/>
    <property type="molecule type" value="Genomic_DNA"/>
</dbReference>
<accession>A0A7W7CKS0</accession>
<evidence type="ECO:0000256" key="1">
    <source>
        <dbReference type="ARBA" id="ARBA00023015"/>
    </source>
</evidence>
<evidence type="ECO:0000256" key="3">
    <source>
        <dbReference type="ARBA" id="ARBA00023163"/>
    </source>
</evidence>
<dbReference type="CDD" id="cd07377">
    <property type="entry name" value="WHTH_GntR"/>
    <property type="match status" value="1"/>
</dbReference>
<evidence type="ECO:0000313" key="5">
    <source>
        <dbReference type="EMBL" id="MBB4681588.1"/>
    </source>
</evidence>
<gene>
    <name evidence="5" type="ORF">HNR67_007706</name>
</gene>
<dbReference type="SMART" id="SM00895">
    <property type="entry name" value="FCD"/>
    <property type="match status" value="1"/>
</dbReference>
<dbReference type="InterPro" id="IPR036388">
    <property type="entry name" value="WH-like_DNA-bd_sf"/>
</dbReference>
<dbReference type="AlphaFoldDB" id="A0A7W7CKS0"/>
<comment type="caution">
    <text evidence="5">The sequence shown here is derived from an EMBL/GenBank/DDBJ whole genome shotgun (WGS) entry which is preliminary data.</text>
</comment>
<keyword evidence="6" id="KW-1185">Reference proteome</keyword>
<dbReference type="PROSITE" id="PS50949">
    <property type="entry name" value="HTH_GNTR"/>
    <property type="match status" value="1"/>
</dbReference>
<evidence type="ECO:0000313" key="6">
    <source>
        <dbReference type="Proteomes" id="UP000533598"/>
    </source>
</evidence>
<dbReference type="InterPro" id="IPR011711">
    <property type="entry name" value="GntR_C"/>
</dbReference>
<keyword evidence="3" id="KW-0804">Transcription</keyword>
<feature type="domain" description="HTH gntR-type" evidence="4">
    <location>
        <begin position="28"/>
        <end position="95"/>
    </location>
</feature>
<dbReference type="Pfam" id="PF07729">
    <property type="entry name" value="FCD"/>
    <property type="match status" value="1"/>
</dbReference>
<dbReference type="SUPFAM" id="SSF48008">
    <property type="entry name" value="GntR ligand-binding domain-like"/>
    <property type="match status" value="1"/>
</dbReference>
<proteinExistence type="predicted"/>
<dbReference type="InterPro" id="IPR008920">
    <property type="entry name" value="TF_FadR/GntR_C"/>
</dbReference>
<sequence>MLTFRQSADLLLEAKVTDTTPLRPADRRGLADEVADRIRAAIFDGAFPPGAPLREVDLAARLEVSRGPIREALAKLEREGLVRTQWHRGATVTTLSAEDAEELYTLREALERLAVARFHAHATPADLTALDAIVDRMHTAGTEHELLRLDLEFHDTVYAATRHDRLNQAWSAIRAQIILFLLSRIAISTDYRRQVPGEHRSLVAALRAGDPGHSTELFVAHLRLAYDRLSATFCNSSR</sequence>
<dbReference type="SUPFAM" id="SSF46785">
    <property type="entry name" value="Winged helix' DNA-binding domain"/>
    <property type="match status" value="1"/>
</dbReference>
<dbReference type="Gene3D" id="1.20.120.530">
    <property type="entry name" value="GntR ligand-binding domain-like"/>
    <property type="match status" value="1"/>
</dbReference>
<keyword evidence="1" id="KW-0805">Transcription regulation</keyword>
<reference evidence="5 6" key="1">
    <citation type="submission" date="2020-08" db="EMBL/GenBank/DDBJ databases">
        <title>Sequencing the genomes of 1000 actinobacteria strains.</title>
        <authorList>
            <person name="Klenk H.-P."/>
        </authorList>
    </citation>
    <scope>NUCLEOTIDE SEQUENCE [LARGE SCALE GENOMIC DNA]</scope>
    <source>
        <strain evidence="5 6">DSM 44230</strain>
    </source>
</reference>